<evidence type="ECO:0000313" key="1">
    <source>
        <dbReference type="EnsemblPlants" id="TuG1812G0400003949.01.T01.cds326766"/>
    </source>
</evidence>
<organism evidence="1 2">
    <name type="scientific">Triticum urartu</name>
    <name type="common">Red wild einkorn</name>
    <name type="synonym">Crithodium urartu</name>
    <dbReference type="NCBI Taxonomy" id="4572"/>
    <lineage>
        <taxon>Eukaryota</taxon>
        <taxon>Viridiplantae</taxon>
        <taxon>Streptophyta</taxon>
        <taxon>Embryophyta</taxon>
        <taxon>Tracheophyta</taxon>
        <taxon>Spermatophyta</taxon>
        <taxon>Magnoliopsida</taxon>
        <taxon>Liliopsida</taxon>
        <taxon>Poales</taxon>
        <taxon>Poaceae</taxon>
        <taxon>BOP clade</taxon>
        <taxon>Pooideae</taxon>
        <taxon>Triticodae</taxon>
        <taxon>Triticeae</taxon>
        <taxon>Triticinae</taxon>
        <taxon>Triticum</taxon>
    </lineage>
</organism>
<name>A0A8R7Q979_TRIUA</name>
<dbReference type="AlphaFoldDB" id="A0A8R7Q979"/>
<dbReference type="Gramene" id="TuG1812G0400003949.01.T01">
    <property type="protein sequence ID" value="TuG1812G0400003949.01.T01.cds326766"/>
    <property type="gene ID" value="TuG1812G0400003949.01"/>
</dbReference>
<dbReference type="Proteomes" id="UP000015106">
    <property type="component" value="Chromosome 4"/>
</dbReference>
<protein>
    <submittedName>
        <fullName evidence="1">Uncharacterized protein</fullName>
    </submittedName>
</protein>
<accession>A0A8R7Q979</accession>
<evidence type="ECO:0000313" key="2">
    <source>
        <dbReference type="Proteomes" id="UP000015106"/>
    </source>
</evidence>
<keyword evidence="2" id="KW-1185">Reference proteome</keyword>
<proteinExistence type="predicted"/>
<reference evidence="2" key="1">
    <citation type="journal article" date="2013" name="Nature">
        <title>Draft genome of the wheat A-genome progenitor Triticum urartu.</title>
        <authorList>
            <person name="Ling H.Q."/>
            <person name="Zhao S."/>
            <person name="Liu D."/>
            <person name="Wang J."/>
            <person name="Sun H."/>
            <person name="Zhang C."/>
            <person name="Fan H."/>
            <person name="Li D."/>
            <person name="Dong L."/>
            <person name="Tao Y."/>
            <person name="Gao C."/>
            <person name="Wu H."/>
            <person name="Li Y."/>
            <person name="Cui Y."/>
            <person name="Guo X."/>
            <person name="Zheng S."/>
            <person name="Wang B."/>
            <person name="Yu K."/>
            <person name="Liang Q."/>
            <person name="Yang W."/>
            <person name="Lou X."/>
            <person name="Chen J."/>
            <person name="Feng M."/>
            <person name="Jian J."/>
            <person name="Zhang X."/>
            <person name="Luo G."/>
            <person name="Jiang Y."/>
            <person name="Liu J."/>
            <person name="Wang Z."/>
            <person name="Sha Y."/>
            <person name="Zhang B."/>
            <person name="Wu H."/>
            <person name="Tang D."/>
            <person name="Shen Q."/>
            <person name="Xue P."/>
            <person name="Zou S."/>
            <person name="Wang X."/>
            <person name="Liu X."/>
            <person name="Wang F."/>
            <person name="Yang Y."/>
            <person name="An X."/>
            <person name="Dong Z."/>
            <person name="Zhang K."/>
            <person name="Zhang X."/>
            <person name="Luo M.C."/>
            <person name="Dvorak J."/>
            <person name="Tong Y."/>
            <person name="Wang J."/>
            <person name="Yang H."/>
            <person name="Li Z."/>
            <person name="Wang D."/>
            <person name="Zhang A."/>
            <person name="Wang J."/>
        </authorList>
    </citation>
    <scope>NUCLEOTIDE SEQUENCE</scope>
    <source>
        <strain evidence="2">cv. G1812</strain>
    </source>
</reference>
<reference evidence="1" key="2">
    <citation type="submission" date="2018-03" db="EMBL/GenBank/DDBJ databases">
        <title>The Triticum urartu genome reveals the dynamic nature of wheat genome evolution.</title>
        <authorList>
            <person name="Ling H."/>
            <person name="Ma B."/>
            <person name="Shi X."/>
            <person name="Liu H."/>
            <person name="Dong L."/>
            <person name="Sun H."/>
            <person name="Cao Y."/>
            <person name="Gao Q."/>
            <person name="Zheng S."/>
            <person name="Li Y."/>
            <person name="Yu Y."/>
            <person name="Du H."/>
            <person name="Qi M."/>
            <person name="Li Y."/>
            <person name="Yu H."/>
            <person name="Cui Y."/>
            <person name="Wang N."/>
            <person name="Chen C."/>
            <person name="Wu H."/>
            <person name="Zhao Y."/>
            <person name="Zhang J."/>
            <person name="Li Y."/>
            <person name="Zhou W."/>
            <person name="Zhang B."/>
            <person name="Hu W."/>
            <person name="Eijk M."/>
            <person name="Tang J."/>
            <person name="Witsenboer H."/>
            <person name="Zhao S."/>
            <person name="Li Z."/>
            <person name="Zhang A."/>
            <person name="Wang D."/>
            <person name="Liang C."/>
        </authorList>
    </citation>
    <scope>NUCLEOTIDE SEQUENCE [LARGE SCALE GENOMIC DNA]</scope>
    <source>
        <strain evidence="1">cv. G1812</strain>
    </source>
</reference>
<dbReference type="EnsemblPlants" id="TuG1812G0400003949.01.T01">
    <property type="protein sequence ID" value="TuG1812G0400003949.01.T01.cds326766"/>
    <property type="gene ID" value="TuG1812G0400003949.01"/>
</dbReference>
<reference evidence="1" key="3">
    <citation type="submission" date="2022-06" db="UniProtKB">
        <authorList>
            <consortium name="EnsemblPlants"/>
        </authorList>
    </citation>
    <scope>IDENTIFICATION</scope>
</reference>
<sequence>MNQLLSWSIPSNLVLFTVYLSVCIYSEQNSVCTSAFAMHKYRYIRPCYFLVIHYIDAYTRRAISVSVCLASQGCISLSYVLDFVTILFSSYL</sequence>